<name>W4LYB0_9BACT</name>
<evidence type="ECO:0000256" key="1">
    <source>
        <dbReference type="ARBA" id="ARBA00022603"/>
    </source>
</evidence>
<dbReference type="InterPro" id="IPR025799">
    <property type="entry name" value="Arg_MeTrfase"/>
</dbReference>
<dbReference type="InterPro" id="IPR029063">
    <property type="entry name" value="SAM-dependent_MTases_sf"/>
</dbReference>
<dbReference type="GO" id="GO:0016274">
    <property type="term" value="F:protein-arginine N-methyltransferase activity"/>
    <property type="evidence" value="ECO:0007669"/>
    <property type="project" value="InterPro"/>
</dbReference>
<evidence type="ECO:0000256" key="2">
    <source>
        <dbReference type="ARBA" id="ARBA00022679"/>
    </source>
</evidence>
<evidence type="ECO:0000313" key="6">
    <source>
        <dbReference type="Proteomes" id="UP000019140"/>
    </source>
</evidence>
<evidence type="ECO:0000313" key="5">
    <source>
        <dbReference type="EMBL" id="ETX03094.1"/>
    </source>
</evidence>
<proteinExistence type="predicted"/>
<gene>
    <name evidence="5" type="ORF">ETSY2_34160</name>
</gene>
<dbReference type="Gene3D" id="2.70.160.11">
    <property type="entry name" value="Hnrnp arginine n-methyltransferase1"/>
    <property type="match status" value="1"/>
</dbReference>
<dbReference type="GO" id="GO:0042054">
    <property type="term" value="F:histone methyltransferase activity"/>
    <property type="evidence" value="ECO:0007669"/>
    <property type="project" value="TreeGrafter"/>
</dbReference>
<dbReference type="Pfam" id="PF22528">
    <property type="entry name" value="PRMT_C"/>
    <property type="match status" value="1"/>
</dbReference>
<dbReference type="Gene3D" id="3.40.50.150">
    <property type="entry name" value="Vaccinia Virus protein VP39"/>
    <property type="match status" value="1"/>
</dbReference>
<dbReference type="Proteomes" id="UP000019140">
    <property type="component" value="Unassembled WGS sequence"/>
</dbReference>
<feature type="domain" description="Protein arginine N-methyltransferase" evidence="4">
    <location>
        <begin position="138"/>
        <end position="248"/>
    </location>
</feature>
<dbReference type="PANTHER" id="PTHR11006">
    <property type="entry name" value="PROTEIN ARGININE N-METHYLTRANSFERASE"/>
    <property type="match status" value="1"/>
</dbReference>
<keyword evidence="2" id="KW-0808">Transferase</keyword>
<organism evidence="5 6">
    <name type="scientific">Candidatus Entotheonella gemina</name>
    <dbReference type="NCBI Taxonomy" id="1429439"/>
    <lineage>
        <taxon>Bacteria</taxon>
        <taxon>Pseudomonadati</taxon>
        <taxon>Nitrospinota/Tectimicrobiota group</taxon>
        <taxon>Candidatus Tectimicrobiota</taxon>
        <taxon>Candidatus Entotheonellia</taxon>
        <taxon>Candidatus Entotheonellales</taxon>
        <taxon>Candidatus Entotheonellaceae</taxon>
        <taxon>Candidatus Entotheonella</taxon>
    </lineage>
</organism>
<comment type="caution">
    <text evidence="5">The sequence shown here is derived from an EMBL/GenBank/DDBJ whole genome shotgun (WGS) entry which is preliminary data.</text>
</comment>
<dbReference type="PROSITE" id="PS51678">
    <property type="entry name" value="SAM_MT_PRMT"/>
    <property type="match status" value="1"/>
</dbReference>
<sequence>MLAYALAQYGMMMDDPVRMGAFSRALRQVVTSDCVVLDIGTGAGIFAFLACQYGARHVYAIEPNSAIEVAKRLAAANGLSDRITFIQQMSTQVTLPEPAHVIISDLRGIVPWFEQHIPTIVDARQRLMVPGGVLIPQRDTMWAAVVEAPELYHRMVRGWSDQAYRLDMDIARRIVTSCMGNGRVQPDQLLTAPQLVATLDYATVEDPNVEVMLQWAAVRTGTAYGVSVWFERTLADGITVSHAPDAPPDQLPPLIIGNAFLPWSAPLTLAAGDTIAFTLQGTLDGDYIWSWTTKVYDQGKPDAVKAQFAQSTVFGQPVSLDLLQKQSEDHVPELNEEGQILQAILSMMDGETELETIAQQVAEAFPQRFADWEEAMKLVAHVSGQYSE</sequence>
<dbReference type="GO" id="GO:0032259">
    <property type="term" value="P:methylation"/>
    <property type="evidence" value="ECO:0007669"/>
    <property type="project" value="UniProtKB-KW"/>
</dbReference>
<keyword evidence="6" id="KW-1185">Reference proteome</keyword>
<evidence type="ECO:0000259" key="4">
    <source>
        <dbReference type="Pfam" id="PF22528"/>
    </source>
</evidence>
<dbReference type="InterPro" id="IPR055135">
    <property type="entry name" value="PRMT_dom"/>
</dbReference>
<dbReference type="HOGENOM" id="CLU_017375_2_0_7"/>
<dbReference type="AlphaFoldDB" id="W4LYB0"/>
<evidence type="ECO:0000256" key="3">
    <source>
        <dbReference type="ARBA" id="ARBA00022691"/>
    </source>
</evidence>
<keyword evidence="1" id="KW-0489">Methyltransferase</keyword>
<keyword evidence="3" id="KW-0949">S-adenosyl-L-methionine</keyword>
<dbReference type="SUPFAM" id="SSF53335">
    <property type="entry name" value="S-adenosyl-L-methionine-dependent methyltransferases"/>
    <property type="match status" value="1"/>
</dbReference>
<reference evidence="5 6" key="1">
    <citation type="journal article" date="2014" name="Nature">
        <title>An environmental bacterial taxon with a large and distinct metabolic repertoire.</title>
        <authorList>
            <person name="Wilson M.C."/>
            <person name="Mori T."/>
            <person name="Ruckert C."/>
            <person name="Uria A.R."/>
            <person name="Helf M.J."/>
            <person name="Takada K."/>
            <person name="Gernert C."/>
            <person name="Steffens U.A."/>
            <person name="Heycke N."/>
            <person name="Schmitt S."/>
            <person name="Rinke C."/>
            <person name="Helfrich E.J."/>
            <person name="Brachmann A.O."/>
            <person name="Gurgui C."/>
            <person name="Wakimoto T."/>
            <person name="Kracht M."/>
            <person name="Crusemann M."/>
            <person name="Hentschel U."/>
            <person name="Abe I."/>
            <person name="Matsunaga S."/>
            <person name="Kalinowski J."/>
            <person name="Takeyama H."/>
            <person name="Piel J."/>
        </authorList>
    </citation>
    <scope>NUCLEOTIDE SEQUENCE [LARGE SCALE GENOMIC DNA]</scope>
    <source>
        <strain evidence="6">TSY2</strain>
    </source>
</reference>
<protein>
    <recommendedName>
        <fullName evidence="4">Protein arginine N-methyltransferase domain-containing protein</fullName>
    </recommendedName>
</protein>
<dbReference type="Pfam" id="PF06325">
    <property type="entry name" value="PrmA"/>
    <property type="match status" value="1"/>
</dbReference>
<dbReference type="CDD" id="cd02440">
    <property type="entry name" value="AdoMet_MTases"/>
    <property type="match status" value="1"/>
</dbReference>
<dbReference type="EMBL" id="AZHX01001464">
    <property type="protein sequence ID" value="ETX03094.1"/>
    <property type="molecule type" value="Genomic_DNA"/>
</dbReference>
<dbReference type="PANTHER" id="PTHR11006:SF4">
    <property type="entry name" value="PROTEIN ARGININE N-METHYLTRANSFERASE 7"/>
    <property type="match status" value="1"/>
</dbReference>
<accession>W4LYB0</accession>